<sequence>MSLPYLPPSSIVAPTLESILSVISLDPLLCRLSFRDLYSLALVSRICASQVANFHMRAFKYHNVLVPFFNPMQIPFFQQLQAHTGTLVAGSVTSKFFTCKTYDSDLDLFCSFSSANSVGLWLLDNGFVFCPTDNQRSVFSADYTRVLSSPHRSVSSAQQTSAPPSSALRKHEPTHPRASGYESLEITEVWSFSAADGSKPIQIIATLRSPLAAVLTFHSTCVVNFMSHKAAYSLFPKLSFWEGKWSTRGFALIPCPNPARVLSATSDLSLSSTWWVGDRNCWVVHFKYAPGGLPPPDHLRLNSWKIFYSTHGTHLSFSSTTLNDALDSTQLLLSESEVASIRSIANHFRPKAASCSTLLSCLQNYCFPGHNTNPRALSITKQIFNRFATQGPPHLGSLSLHVCYILLSFLTLVTIVHV</sequence>
<feature type="compositionally biased region" description="Low complexity" evidence="1">
    <location>
        <begin position="153"/>
        <end position="167"/>
    </location>
</feature>
<evidence type="ECO:0000313" key="4">
    <source>
        <dbReference type="Proteomes" id="UP000053593"/>
    </source>
</evidence>
<protein>
    <submittedName>
        <fullName evidence="3">Unplaced genomic scaffold GYMLUscaffold_72, whole genome shotgun sequence</fullName>
    </submittedName>
</protein>
<dbReference type="Proteomes" id="UP000053593">
    <property type="component" value="Unassembled WGS sequence"/>
</dbReference>
<reference evidence="3 4" key="1">
    <citation type="submission" date="2014-04" db="EMBL/GenBank/DDBJ databases">
        <title>Evolutionary Origins and Diversification of the Mycorrhizal Mutualists.</title>
        <authorList>
            <consortium name="DOE Joint Genome Institute"/>
            <consortium name="Mycorrhizal Genomics Consortium"/>
            <person name="Kohler A."/>
            <person name="Kuo A."/>
            <person name="Nagy L.G."/>
            <person name="Floudas D."/>
            <person name="Copeland A."/>
            <person name="Barry K.W."/>
            <person name="Cichocki N."/>
            <person name="Veneault-Fourrey C."/>
            <person name="LaButti K."/>
            <person name="Lindquist E.A."/>
            <person name="Lipzen A."/>
            <person name="Lundell T."/>
            <person name="Morin E."/>
            <person name="Murat C."/>
            <person name="Riley R."/>
            <person name="Ohm R."/>
            <person name="Sun H."/>
            <person name="Tunlid A."/>
            <person name="Henrissat B."/>
            <person name="Grigoriev I.V."/>
            <person name="Hibbett D.S."/>
            <person name="Martin F."/>
        </authorList>
    </citation>
    <scope>NUCLEOTIDE SEQUENCE [LARGE SCALE GENOMIC DNA]</scope>
    <source>
        <strain evidence="3 4">FD-317 M1</strain>
    </source>
</reference>
<keyword evidence="2" id="KW-0812">Transmembrane</keyword>
<keyword evidence="2" id="KW-0472">Membrane</keyword>
<evidence type="ECO:0000256" key="2">
    <source>
        <dbReference type="SAM" id="Phobius"/>
    </source>
</evidence>
<keyword evidence="4" id="KW-1185">Reference proteome</keyword>
<organism evidence="3 4">
    <name type="scientific">Collybiopsis luxurians FD-317 M1</name>
    <dbReference type="NCBI Taxonomy" id="944289"/>
    <lineage>
        <taxon>Eukaryota</taxon>
        <taxon>Fungi</taxon>
        <taxon>Dikarya</taxon>
        <taxon>Basidiomycota</taxon>
        <taxon>Agaricomycotina</taxon>
        <taxon>Agaricomycetes</taxon>
        <taxon>Agaricomycetidae</taxon>
        <taxon>Agaricales</taxon>
        <taxon>Marasmiineae</taxon>
        <taxon>Omphalotaceae</taxon>
        <taxon>Collybiopsis</taxon>
        <taxon>Collybiopsis luxurians</taxon>
    </lineage>
</organism>
<keyword evidence="2" id="KW-1133">Transmembrane helix</keyword>
<feature type="transmembrane region" description="Helical" evidence="2">
    <location>
        <begin position="395"/>
        <end position="416"/>
    </location>
</feature>
<feature type="region of interest" description="Disordered" evidence="1">
    <location>
        <begin position="150"/>
        <end position="177"/>
    </location>
</feature>
<dbReference type="HOGENOM" id="CLU_657308_0_0_1"/>
<dbReference type="OrthoDB" id="3041043at2759"/>
<dbReference type="EMBL" id="KN834820">
    <property type="protein sequence ID" value="KIK54039.1"/>
    <property type="molecule type" value="Genomic_DNA"/>
</dbReference>
<name>A0A0D0BWI8_9AGAR</name>
<gene>
    <name evidence="3" type="ORF">GYMLUDRAFT_249810</name>
</gene>
<evidence type="ECO:0000313" key="3">
    <source>
        <dbReference type="EMBL" id="KIK54039.1"/>
    </source>
</evidence>
<accession>A0A0D0BWI8</accession>
<evidence type="ECO:0000256" key="1">
    <source>
        <dbReference type="SAM" id="MobiDB-lite"/>
    </source>
</evidence>
<dbReference type="AlphaFoldDB" id="A0A0D0BWI8"/>
<proteinExistence type="predicted"/>